<dbReference type="PROSITE" id="PS50238">
    <property type="entry name" value="RHOGAP"/>
    <property type="match status" value="1"/>
</dbReference>
<feature type="domain" description="Rho-GAP" evidence="3">
    <location>
        <begin position="130"/>
        <end position="323"/>
    </location>
</feature>
<dbReference type="GO" id="GO:0005096">
    <property type="term" value="F:GTPase activator activity"/>
    <property type="evidence" value="ECO:0007669"/>
    <property type="project" value="UniProtKB-KW"/>
</dbReference>
<evidence type="ECO:0000256" key="1">
    <source>
        <dbReference type="ARBA" id="ARBA00022468"/>
    </source>
</evidence>
<dbReference type="STRING" id="4846.A0A367JC33"/>
<organism evidence="4 5">
    <name type="scientific">Rhizopus stolonifer</name>
    <name type="common">Rhizopus nigricans</name>
    <dbReference type="NCBI Taxonomy" id="4846"/>
    <lineage>
        <taxon>Eukaryota</taxon>
        <taxon>Fungi</taxon>
        <taxon>Fungi incertae sedis</taxon>
        <taxon>Mucoromycota</taxon>
        <taxon>Mucoromycotina</taxon>
        <taxon>Mucoromycetes</taxon>
        <taxon>Mucorales</taxon>
        <taxon>Mucorineae</taxon>
        <taxon>Rhizopodaceae</taxon>
        <taxon>Rhizopus</taxon>
    </lineage>
</organism>
<dbReference type="AlphaFoldDB" id="A0A367JC33"/>
<dbReference type="Pfam" id="PF00620">
    <property type="entry name" value="RhoGAP"/>
    <property type="match status" value="1"/>
</dbReference>
<protein>
    <recommendedName>
        <fullName evidence="3">Rho-GAP domain-containing protein</fullName>
    </recommendedName>
</protein>
<dbReference type="InterPro" id="IPR051025">
    <property type="entry name" value="RhoGAP"/>
</dbReference>
<name>A0A367JC33_RHIST</name>
<dbReference type="PANTHER" id="PTHR15228">
    <property type="entry name" value="SPERMATHECAL PHYSIOLOGY VARIANT"/>
    <property type="match status" value="1"/>
</dbReference>
<sequence>DQNKQITKFAKMKKDISEADGEYRDGILVLENLRKKQTKATEEQLKNTIKRKTDTVKTSLTNILRSEMESIQVDMNIARTSFEAASNIDSLKDIQMFNMHYQSQGYVQPTPVRYENFYMEGKCKEVLFGGSLESYALEHNATVPKLVIKCIEAIENMGGLQKEGIYRVSGRQSNIEQLKHQFELDEDLVQLDPYDVFTIATVLKMYIRELKRPLFDFSVQTRVSYSSKYFSQNMPQNQRFNMLENKLANMSLAHRSTLHYLVCHLSKINANSQMNKMNIPNLALIFTPVIFHDFNQTEEGTTHSDWSPEDLFEDLILHHEVLFHIAEESARRNNEQKLQEALNGKNPYSQFSQSNLLYLSNSTVPYPQQQQQPTILPSAPPAATSTPQSNGHVSQQYQSSESRLPSTGPSPSYQQQQPIASLPKDKPLTVITRRGSSMSHHYLNNTAPSSAIEPSSTEYSPMPTKRISLSDLPRRDSSAQQIKLPRQDSLRKNSSSSLSSQTSAASTKTTTDTQQQHTYYQANFSQDTMLAAVEETTNLDELVEYNSPTMAKPPSST</sequence>
<dbReference type="SUPFAM" id="SSF103657">
    <property type="entry name" value="BAR/IMD domain-like"/>
    <property type="match status" value="1"/>
</dbReference>
<evidence type="ECO:0000256" key="2">
    <source>
        <dbReference type="SAM" id="MobiDB-lite"/>
    </source>
</evidence>
<keyword evidence="1" id="KW-0343">GTPase activation</keyword>
<feature type="compositionally biased region" description="Low complexity" evidence="2">
    <location>
        <begin position="492"/>
        <end position="515"/>
    </location>
</feature>
<dbReference type="Proteomes" id="UP000253551">
    <property type="component" value="Unassembled WGS sequence"/>
</dbReference>
<dbReference type="GO" id="GO:0007165">
    <property type="term" value="P:signal transduction"/>
    <property type="evidence" value="ECO:0007669"/>
    <property type="project" value="InterPro"/>
</dbReference>
<dbReference type="PANTHER" id="PTHR15228:SF25">
    <property type="entry name" value="F-BAR DOMAIN-CONTAINING PROTEIN"/>
    <property type="match status" value="1"/>
</dbReference>
<dbReference type="InterPro" id="IPR027267">
    <property type="entry name" value="AH/BAR_dom_sf"/>
</dbReference>
<dbReference type="InterPro" id="IPR008936">
    <property type="entry name" value="Rho_GTPase_activation_prot"/>
</dbReference>
<dbReference type="Gene3D" id="1.20.1270.60">
    <property type="entry name" value="Arfaptin homology (AH) domain/BAR domain"/>
    <property type="match status" value="1"/>
</dbReference>
<dbReference type="EMBL" id="PJQM01003711">
    <property type="protein sequence ID" value="RCH87466.1"/>
    <property type="molecule type" value="Genomic_DNA"/>
</dbReference>
<proteinExistence type="predicted"/>
<evidence type="ECO:0000313" key="5">
    <source>
        <dbReference type="Proteomes" id="UP000253551"/>
    </source>
</evidence>
<feature type="compositionally biased region" description="Polar residues" evidence="2">
    <location>
        <begin position="390"/>
        <end position="419"/>
    </location>
</feature>
<feature type="compositionally biased region" description="Polar residues" evidence="2">
    <location>
        <begin position="434"/>
        <end position="459"/>
    </location>
</feature>
<dbReference type="InterPro" id="IPR000198">
    <property type="entry name" value="RhoGAP_dom"/>
</dbReference>
<feature type="region of interest" description="Disordered" evidence="2">
    <location>
        <begin position="366"/>
        <end position="515"/>
    </location>
</feature>
<feature type="compositionally biased region" description="Low complexity" evidence="2">
    <location>
        <begin position="367"/>
        <end position="389"/>
    </location>
</feature>
<dbReference type="Gene3D" id="1.10.555.10">
    <property type="entry name" value="Rho GTPase activation protein"/>
    <property type="match status" value="1"/>
</dbReference>
<feature type="non-terminal residue" evidence="4">
    <location>
        <position position="1"/>
    </location>
</feature>
<dbReference type="OrthoDB" id="79452at2759"/>
<keyword evidence="5" id="KW-1185">Reference proteome</keyword>
<dbReference type="SMART" id="SM00324">
    <property type="entry name" value="RhoGAP"/>
    <property type="match status" value="1"/>
</dbReference>
<evidence type="ECO:0000259" key="3">
    <source>
        <dbReference type="PROSITE" id="PS50238"/>
    </source>
</evidence>
<comment type="caution">
    <text evidence="4">The sequence shown here is derived from an EMBL/GenBank/DDBJ whole genome shotgun (WGS) entry which is preliminary data.</text>
</comment>
<gene>
    <name evidence="4" type="ORF">CU098_006866</name>
</gene>
<evidence type="ECO:0000313" key="4">
    <source>
        <dbReference type="EMBL" id="RCH87466.1"/>
    </source>
</evidence>
<dbReference type="CDD" id="cd00159">
    <property type="entry name" value="RhoGAP"/>
    <property type="match status" value="1"/>
</dbReference>
<dbReference type="SUPFAM" id="SSF48350">
    <property type="entry name" value="GTPase activation domain, GAP"/>
    <property type="match status" value="1"/>
</dbReference>
<reference evidence="4 5" key="1">
    <citation type="journal article" date="2018" name="G3 (Bethesda)">
        <title>Phylogenetic and Phylogenomic Definition of Rhizopus Species.</title>
        <authorList>
            <person name="Gryganskyi A.P."/>
            <person name="Golan J."/>
            <person name="Dolatabadi S."/>
            <person name="Mondo S."/>
            <person name="Robb S."/>
            <person name="Idnurm A."/>
            <person name="Muszewska A."/>
            <person name="Steczkiewicz K."/>
            <person name="Masonjones S."/>
            <person name="Liao H.L."/>
            <person name="Gajdeczka M.T."/>
            <person name="Anike F."/>
            <person name="Vuek A."/>
            <person name="Anishchenko I.M."/>
            <person name="Voigt K."/>
            <person name="de Hoog G.S."/>
            <person name="Smith M.E."/>
            <person name="Heitman J."/>
            <person name="Vilgalys R."/>
            <person name="Stajich J.E."/>
        </authorList>
    </citation>
    <scope>NUCLEOTIDE SEQUENCE [LARGE SCALE GENOMIC DNA]</scope>
    <source>
        <strain evidence="4 5">LSU 92-RS-03</strain>
    </source>
</reference>
<accession>A0A367JC33</accession>